<sequence>MNTAPDLINNGQYSVGPGSLGPRLFGYDGSLGTATLWVPILGTVSLGTIALWVRLLFGYQIWVRYLWVRWIFGYGIFGYDGSLGTTTLWVPHLGTVSLGTVYLGPMDLWVRLLFGY</sequence>
<dbReference type="AlphaFoldDB" id="A0A8R1EB20"/>
<evidence type="ECO:0000256" key="1">
    <source>
        <dbReference type="SAM" id="Phobius"/>
    </source>
</evidence>
<accession>A0A8R1EB20</accession>
<proteinExistence type="predicted"/>
<name>A0A8R1EB20_CAEJA</name>
<evidence type="ECO:0000313" key="2">
    <source>
        <dbReference type="EnsemblMetazoa" id="CJA27928.1"/>
    </source>
</evidence>
<keyword evidence="1" id="KW-1133">Transmembrane helix</keyword>
<keyword evidence="1" id="KW-0472">Membrane</keyword>
<dbReference type="Proteomes" id="UP000005237">
    <property type="component" value="Unassembled WGS sequence"/>
</dbReference>
<reference evidence="3" key="1">
    <citation type="submission" date="2010-08" db="EMBL/GenBank/DDBJ databases">
        <authorList>
            <consortium name="Caenorhabditis japonica Sequencing Consortium"/>
            <person name="Wilson R.K."/>
        </authorList>
    </citation>
    <scope>NUCLEOTIDE SEQUENCE [LARGE SCALE GENOMIC DNA]</scope>
    <source>
        <strain evidence="3">DF5081</strain>
    </source>
</reference>
<keyword evidence="1" id="KW-0812">Transmembrane</keyword>
<dbReference type="EnsemblMetazoa" id="CJA27928.1">
    <property type="protein sequence ID" value="CJA27928.1"/>
    <property type="gene ID" value="WBGene00183501"/>
</dbReference>
<feature type="transmembrane region" description="Helical" evidence="1">
    <location>
        <begin position="36"/>
        <end position="57"/>
    </location>
</feature>
<reference evidence="2" key="2">
    <citation type="submission" date="2022-06" db="UniProtKB">
        <authorList>
            <consortium name="EnsemblMetazoa"/>
        </authorList>
    </citation>
    <scope>IDENTIFICATION</scope>
    <source>
        <strain evidence="2">DF5081</strain>
    </source>
</reference>
<keyword evidence="3" id="KW-1185">Reference proteome</keyword>
<evidence type="ECO:0000313" key="3">
    <source>
        <dbReference type="Proteomes" id="UP000005237"/>
    </source>
</evidence>
<organism evidence="2 3">
    <name type="scientific">Caenorhabditis japonica</name>
    <dbReference type="NCBI Taxonomy" id="281687"/>
    <lineage>
        <taxon>Eukaryota</taxon>
        <taxon>Metazoa</taxon>
        <taxon>Ecdysozoa</taxon>
        <taxon>Nematoda</taxon>
        <taxon>Chromadorea</taxon>
        <taxon>Rhabditida</taxon>
        <taxon>Rhabditina</taxon>
        <taxon>Rhabditomorpha</taxon>
        <taxon>Rhabditoidea</taxon>
        <taxon>Rhabditidae</taxon>
        <taxon>Peloderinae</taxon>
        <taxon>Caenorhabditis</taxon>
    </lineage>
</organism>
<protein>
    <submittedName>
        <fullName evidence="2">Uncharacterized protein</fullName>
    </submittedName>
</protein>